<organism evidence="2 3">
    <name type="scientific">Lapidilactobacillus dextrinicus DSM 20335</name>
    <dbReference type="NCBI Taxonomy" id="1423738"/>
    <lineage>
        <taxon>Bacteria</taxon>
        <taxon>Bacillati</taxon>
        <taxon>Bacillota</taxon>
        <taxon>Bacilli</taxon>
        <taxon>Lactobacillales</taxon>
        <taxon>Lactobacillaceae</taxon>
        <taxon>Lapidilactobacillus</taxon>
    </lineage>
</organism>
<feature type="domain" description="HTH cro/C1-type" evidence="1">
    <location>
        <begin position="10"/>
        <end position="65"/>
    </location>
</feature>
<comment type="caution">
    <text evidence="2">The sequence shown here is derived from an EMBL/GenBank/DDBJ whole genome shotgun (WGS) entry which is preliminary data.</text>
</comment>
<evidence type="ECO:0000313" key="3">
    <source>
        <dbReference type="Proteomes" id="UP000051813"/>
    </source>
</evidence>
<dbReference type="SUPFAM" id="SSF47413">
    <property type="entry name" value="lambda repressor-like DNA-binding domains"/>
    <property type="match status" value="1"/>
</dbReference>
<evidence type="ECO:0000313" key="2">
    <source>
        <dbReference type="EMBL" id="KRM79497.1"/>
    </source>
</evidence>
<dbReference type="AlphaFoldDB" id="A0A0R2BT17"/>
<sequence length="67" mass="7522">MTIMNVSTTINRVLEEHHMTAYGLSRKTGLPTATIYQLEKGISKDVKLSTLIKIADALDISLDEFRK</sequence>
<dbReference type="InterPro" id="IPR001387">
    <property type="entry name" value="Cro/C1-type_HTH"/>
</dbReference>
<accession>A0A0R2BT17</accession>
<dbReference type="Proteomes" id="UP000051813">
    <property type="component" value="Unassembled WGS sequence"/>
</dbReference>
<dbReference type="PROSITE" id="PS50943">
    <property type="entry name" value="HTH_CROC1"/>
    <property type="match status" value="1"/>
</dbReference>
<dbReference type="Pfam" id="PF13443">
    <property type="entry name" value="HTH_26"/>
    <property type="match status" value="1"/>
</dbReference>
<dbReference type="PATRIC" id="fig|1423738.3.peg.1705"/>
<protein>
    <recommendedName>
        <fullName evidence="1">HTH cro/C1-type domain-containing protein</fullName>
    </recommendedName>
</protein>
<dbReference type="EMBL" id="AYYK01000004">
    <property type="protein sequence ID" value="KRM79497.1"/>
    <property type="molecule type" value="Genomic_DNA"/>
</dbReference>
<dbReference type="SMART" id="SM00530">
    <property type="entry name" value="HTH_XRE"/>
    <property type="match status" value="1"/>
</dbReference>
<dbReference type="STRING" id="1423738.FC84_GL001678"/>
<gene>
    <name evidence="2" type="ORF">FC84_GL001678</name>
</gene>
<dbReference type="InterPro" id="IPR010982">
    <property type="entry name" value="Lambda_DNA-bd_dom_sf"/>
</dbReference>
<dbReference type="Gene3D" id="1.10.260.40">
    <property type="entry name" value="lambda repressor-like DNA-binding domains"/>
    <property type="match status" value="1"/>
</dbReference>
<name>A0A0R2BT17_9LACO</name>
<reference evidence="2 3" key="1">
    <citation type="journal article" date="2015" name="Genome Announc.">
        <title>Expanding the biotechnology potential of lactobacilli through comparative genomics of 213 strains and associated genera.</title>
        <authorList>
            <person name="Sun Z."/>
            <person name="Harris H.M."/>
            <person name="McCann A."/>
            <person name="Guo C."/>
            <person name="Argimon S."/>
            <person name="Zhang W."/>
            <person name="Yang X."/>
            <person name="Jeffery I.B."/>
            <person name="Cooney J.C."/>
            <person name="Kagawa T.F."/>
            <person name="Liu W."/>
            <person name="Song Y."/>
            <person name="Salvetti E."/>
            <person name="Wrobel A."/>
            <person name="Rasinkangas P."/>
            <person name="Parkhill J."/>
            <person name="Rea M.C."/>
            <person name="O'Sullivan O."/>
            <person name="Ritari J."/>
            <person name="Douillard F.P."/>
            <person name="Paul Ross R."/>
            <person name="Yang R."/>
            <person name="Briner A.E."/>
            <person name="Felis G.E."/>
            <person name="de Vos W.M."/>
            <person name="Barrangou R."/>
            <person name="Klaenhammer T.R."/>
            <person name="Caufield P.W."/>
            <person name="Cui Y."/>
            <person name="Zhang H."/>
            <person name="O'Toole P.W."/>
        </authorList>
    </citation>
    <scope>NUCLEOTIDE SEQUENCE [LARGE SCALE GENOMIC DNA]</scope>
    <source>
        <strain evidence="2 3">DSM 20335</strain>
    </source>
</reference>
<dbReference type="GO" id="GO:0003677">
    <property type="term" value="F:DNA binding"/>
    <property type="evidence" value="ECO:0007669"/>
    <property type="project" value="InterPro"/>
</dbReference>
<evidence type="ECO:0000259" key="1">
    <source>
        <dbReference type="PROSITE" id="PS50943"/>
    </source>
</evidence>
<proteinExistence type="predicted"/>
<keyword evidence="3" id="KW-1185">Reference proteome</keyword>
<dbReference type="CDD" id="cd00093">
    <property type="entry name" value="HTH_XRE"/>
    <property type="match status" value="1"/>
</dbReference>